<dbReference type="Gene3D" id="3.10.50.30">
    <property type="entry name" value="Transcription elongation factor, GreA/GreB, C-terminal domain"/>
    <property type="match status" value="1"/>
</dbReference>
<keyword evidence="12" id="KW-0648">Protein biosynthesis</keyword>
<sequence>MTDEKEYLTKEKFDALQDELNFLKTTRRKEIAENLEYARSLGDISENAEYHEARELQAAAEDRINKLELILKSAKIVAHKSNDFVNLGSEVEIQKDGETETRKYKIVGSEEANMQERKISHISPLGEALIGKKKGETFSFITPNGKLNCKIISIK</sequence>
<dbReference type="Gene3D" id="1.10.287.180">
    <property type="entry name" value="Transcription elongation factor, GreA/GreB, N-terminal domain"/>
    <property type="match status" value="1"/>
</dbReference>
<dbReference type="InterPro" id="IPR028624">
    <property type="entry name" value="Tscrpt_elong_fac_GreA/B"/>
</dbReference>
<keyword evidence="5 8" id="KW-0804">Transcription</keyword>
<gene>
    <name evidence="8" type="primary">greA</name>
    <name evidence="12" type="ORF">COT82_02555</name>
</gene>
<evidence type="ECO:0000256" key="7">
    <source>
        <dbReference type="ARBA" id="ARBA00030776"/>
    </source>
</evidence>
<evidence type="ECO:0000256" key="4">
    <source>
        <dbReference type="ARBA" id="ARBA00023125"/>
    </source>
</evidence>
<feature type="domain" description="Transcription elongation factor GreA/GreB N-terminal" evidence="11">
    <location>
        <begin position="7"/>
        <end position="76"/>
    </location>
</feature>
<dbReference type="NCBIfam" id="TIGR01462">
    <property type="entry name" value="greA"/>
    <property type="match status" value="1"/>
</dbReference>
<comment type="function">
    <text evidence="6 8 9">Necessary for efficient RNA polymerase transcription elongation past template-encoded arresting sites. The arresting sites in DNA have the property of trapping a certain fraction of elongating RNA polymerases that pass through, resulting in locked ternary complexes. Cleavage of the nascent transcript by cleavage factors such as GreA or GreB allows the resumption of elongation from the new 3'terminus. GreA releases sequences of 2 to 3 nucleotides.</text>
</comment>
<evidence type="ECO:0000256" key="8">
    <source>
        <dbReference type="HAMAP-Rule" id="MF_00105"/>
    </source>
</evidence>
<keyword evidence="4 8" id="KW-0238">DNA-binding</keyword>
<evidence type="ECO:0000256" key="5">
    <source>
        <dbReference type="ARBA" id="ARBA00023163"/>
    </source>
</evidence>
<dbReference type="InterPro" id="IPR006359">
    <property type="entry name" value="Tscrpt_elong_fac_GreA"/>
</dbReference>
<evidence type="ECO:0000313" key="12">
    <source>
        <dbReference type="EMBL" id="PIT96561.1"/>
    </source>
</evidence>
<dbReference type="PANTHER" id="PTHR30437:SF4">
    <property type="entry name" value="TRANSCRIPTION ELONGATION FACTOR GREA"/>
    <property type="match status" value="1"/>
</dbReference>
<dbReference type="PIRSF" id="PIRSF006092">
    <property type="entry name" value="GreA_GreB"/>
    <property type="match status" value="1"/>
</dbReference>
<dbReference type="GO" id="GO:0006354">
    <property type="term" value="P:DNA-templated transcription elongation"/>
    <property type="evidence" value="ECO:0007669"/>
    <property type="project" value="TreeGrafter"/>
</dbReference>
<feature type="domain" description="Transcription elongation factor GreA/GreB C-terminal" evidence="10">
    <location>
        <begin position="81"/>
        <end position="155"/>
    </location>
</feature>
<proteinExistence type="inferred from homology"/>
<accession>A0A2M6WUY2</accession>
<dbReference type="FunFam" id="1.10.287.180:FF:000001">
    <property type="entry name" value="Transcription elongation factor GreA"/>
    <property type="match status" value="1"/>
</dbReference>
<keyword evidence="12" id="KW-0251">Elongation factor</keyword>
<dbReference type="GO" id="GO:0070063">
    <property type="term" value="F:RNA polymerase binding"/>
    <property type="evidence" value="ECO:0007669"/>
    <property type="project" value="InterPro"/>
</dbReference>
<dbReference type="InterPro" id="IPR022691">
    <property type="entry name" value="Tscrpt_elong_fac_GreA/B_N"/>
</dbReference>
<reference evidence="13" key="1">
    <citation type="submission" date="2017-09" db="EMBL/GenBank/DDBJ databases">
        <title>Depth-based differentiation of microbial function through sediment-hosted aquifers and enrichment of novel symbionts in the deep terrestrial subsurface.</title>
        <authorList>
            <person name="Probst A.J."/>
            <person name="Ladd B."/>
            <person name="Jarett J.K."/>
            <person name="Geller-Mcgrath D.E."/>
            <person name="Sieber C.M.K."/>
            <person name="Emerson J.B."/>
            <person name="Anantharaman K."/>
            <person name="Thomas B.C."/>
            <person name="Malmstrom R."/>
            <person name="Stieglmeier M."/>
            <person name="Klingl A."/>
            <person name="Woyke T."/>
            <person name="Ryan C.M."/>
            <person name="Banfield J.F."/>
        </authorList>
    </citation>
    <scope>NUCLEOTIDE SEQUENCE [LARGE SCALE GENOMIC DNA]</scope>
</reference>
<protein>
    <recommendedName>
        <fullName evidence="2 8">Transcription elongation factor GreA</fullName>
    </recommendedName>
    <alternativeName>
        <fullName evidence="7 8">Transcript cleavage factor GreA</fullName>
    </alternativeName>
</protein>
<evidence type="ECO:0000256" key="2">
    <source>
        <dbReference type="ARBA" id="ARBA00013729"/>
    </source>
</evidence>
<dbReference type="FunFam" id="3.10.50.30:FF:000001">
    <property type="entry name" value="Transcription elongation factor GreA"/>
    <property type="match status" value="1"/>
</dbReference>
<dbReference type="HAMAP" id="MF_00105">
    <property type="entry name" value="GreA_GreB"/>
    <property type="match status" value="1"/>
</dbReference>
<dbReference type="PROSITE" id="PS00830">
    <property type="entry name" value="GREAB_2"/>
    <property type="match status" value="1"/>
</dbReference>
<evidence type="ECO:0000313" key="13">
    <source>
        <dbReference type="Proteomes" id="UP000230481"/>
    </source>
</evidence>
<name>A0A2M6WUY2_9BACT</name>
<evidence type="ECO:0000256" key="3">
    <source>
        <dbReference type="ARBA" id="ARBA00023015"/>
    </source>
</evidence>
<dbReference type="InterPro" id="IPR036953">
    <property type="entry name" value="GreA/GreB_C_sf"/>
</dbReference>
<evidence type="ECO:0000256" key="6">
    <source>
        <dbReference type="ARBA" id="ARBA00024916"/>
    </source>
</evidence>
<dbReference type="InterPro" id="IPR001437">
    <property type="entry name" value="Tscrpt_elong_fac_GreA/B_C"/>
</dbReference>
<dbReference type="PROSITE" id="PS00829">
    <property type="entry name" value="GREAB_1"/>
    <property type="match status" value="1"/>
</dbReference>
<dbReference type="InterPro" id="IPR023459">
    <property type="entry name" value="Tscrpt_elong_fac_GreA/B_fam"/>
</dbReference>
<dbReference type="NCBIfam" id="NF001263">
    <property type="entry name" value="PRK00226.1-4"/>
    <property type="match status" value="1"/>
</dbReference>
<dbReference type="InterPro" id="IPR018151">
    <property type="entry name" value="TF_GreA/GreB_CS"/>
</dbReference>
<dbReference type="Pfam" id="PF01272">
    <property type="entry name" value="GreA_GreB"/>
    <property type="match status" value="1"/>
</dbReference>
<dbReference type="PANTHER" id="PTHR30437">
    <property type="entry name" value="TRANSCRIPTION ELONGATION FACTOR GREA"/>
    <property type="match status" value="1"/>
</dbReference>
<comment type="caution">
    <text evidence="12">The sequence shown here is derived from an EMBL/GenBank/DDBJ whole genome shotgun (WGS) entry which is preliminary data.</text>
</comment>
<dbReference type="SUPFAM" id="SSF54534">
    <property type="entry name" value="FKBP-like"/>
    <property type="match status" value="1"/>
</dbReference>
<dbReference type="AlphaFoldDB" id="A0A2M6WUY2"/>
<dbReference type="SUPFAM" id="SSF46557">
    <property type="entry name" value="GreA transcript cleavage protein, N-terminal domain"/>
    <property type="match status" value="1"/>
</dbReference>
<keyword evidence="3 8" id="KW-0805">Transcription regulation</keyword>
<evidence type="ECO:0000256" key="9">
    <source>
        <dbReference type="RuleBase" id="RU000556"/>
    </source>
</evidence>
<evidence type="ECO:0000259" key="11">
    <source>
        <dbReference type="Pfam" id="PF03449"/>
    </source>
</evidence>
<dbReference type="EMBL" id="PFAA01000047">
    <property type="protein sequence ID" value="PIT96561.1"/>
    <property type="molecule type" value="Genomic_DNA"/>
</dbReference>
<dbReference type="GO" id="GO:0032784">
    <property type="term" value="P:regulation of DNA-templated transcription elongation"/>
    <property type="evidence" value="ECO:0007669"/>
    <property type="project" value="UniProtKB-UniRule"/>
</dbReference>
<comment type="similarity">
    <text evidence="1 8 9">Belongs to the GreA/GreB family.</text>
</comment>
<evidence type="ECO:0000256" key="1">
    <source>
        <dbReference type="ARBA" id="ARBA00008213"/>
    </source>
</evidence>
<dbReference type="Proteomes" id="UP000230481">
    <property type="component" value="Unassembled WGS sequence"/>
</dbReference>
<evidence type="ECO:0000259" key="10">
    <source>
        <dbReference type="Pfam" id="PF01272"/>
    </source>
</evidence>
<dbReference type="InterPro" id="IPR036805">
    <property type="entry name" value="Tscrpt_elong_fac_GreA/B_N_sf"/>
</dbReference>
<dbReference type="GO" id="GO:0003677">
    <property type="term" value="F:DNA binding"/>
    <property type="evidence" value="ECO:0007669"/>
    <property type="project" value="UniProtKB-UniRule"/>
</dbReference>
<dbReference type="GO" id="GO:0003746">
    <property type="term" value="F:translation elongation factor activity"/>
    <property type="evidence" value="ECO:0007669"/>
    <property type="project" value="UniProtKB-KW"/>
</dbReference>
<organism evidence="12 13">
    <name type="scientific">Candidatus Campbellbacteria bacterium CG10_big_fil_rev_8_21_14_0_10_35_52</name>
    <dbReference type="NCBI Taxonomy" id="1974527"/>
    <lineage>
        <taxon>Bacteria</taxon>
        <taxon>Candidatus Campbelliibacteriota</taxon>
    </lineage>
</organism>
<dbReference type="Pfam" id="PF03449">
    <property type="entry name" value="GreA_GreB_N"/>
    <property type="match status" value="1"/>
</dbReference>